<dbReference type="Proteomes" id="UP000663870">
    <property type="component" value="Unassembled WGS sequence"/>
</dbReference>
<evidence type="ECO:0000313" key="2">
    <source>
        <dbReference type="EMBL" id="CAF1493988.1"/>
    </source>
</evidence>
<organism evidence="4 6">
    <name type="scientific">Rotaria sordida</name>
    <dbReference type="NCBI Taxonomy" id="392033"/>
    <lineage>
        <taxon>Eukaryota</taxon>
        <taxon>Metazoa</taxon>
        <taxon>Spiralia</taxon>
        <taxon>Gnathifera</taxon>
        <taxon>Rotifera</taxon>
        <taxon>Eurotatoria</taxon>
        <taxon>Bdelloidea</taxon>
        <taxon>Philodinida</taxon>
        <taxon>Philodinidae</taxon>
        <taxon>Rotaria</taxon>
    </lineage>
</organism>
<dbReference type="Proteomes" id="UP000663854">
    <property type="component" value="Unassembled WGS sequence"/>
</dbReference>
<evidence type="ECO:0000313" key="5">
    <source>
        <dbReference type="Proteomes" id="UP000663870"/>
    </source>
</evidence>
<keyword evidence="5" id="KW-1185">Reference proteome</keyword>
<name>A0A819L4L6_9BILA</name>
<evidence type="ECO:0000313" key="6">
    <source>
        <dbReference type="Proteomes" id="UP000663874"/>
    </source>
</evidence>
<evidence type="ECO:0000313" key="3">
    <source>
        <dbReference type="EMBL" id="CAF1630281.1"/>
    </source>
</evidence>
<dbReference type="EMBL" id="CAJNOL010007659">
    <property type="protein sequence ID" value="CAF1630281.1"/>
    <property type="molecule type" value="Genomic_DNA"/>
</dbReference>
<evidence type="ECO:0000313" key="1">
    <source>
        <dbReference type="EMBL" id="CAF1421744.1"/>
    </source>
</evidence>
<sequence>MINYGFRIFIDKTTTAETLKLEHDNTLYIVYTKGQELLFTTHCIVDGSYIFNVKINDESYSASFDLNIHLGLQRNCSSSRRIVPLHDEHPFEDDFFLGIHPSLFFIEE</sequence>
<proteinExistence type="predicted"/>
<reference evidence="4" key="1">
    <citation type="submission" date="2021-02" db="EMBL/GenBank/DDBJ databases">
        <authorList>
            <person name="Nowell W R."/>
        </authorList>
    </citation>
    <scope>NUCLEOTIDE SEQUENCE</scope>
</reference>
<comment type="caution">
    <text evidence="4">The sequence shown here is derived from an EMBL/GenBank/DDBJ whole genome shotgun (WGS) entry which is preliminary data.</text>
</comment>
<evidence type="ECO:0000313" key="4">
    <source>
        <dbReference type="EMBL" id="CAF3959112.1"/>
    </source>
</evidence>
<dbReference type="Proteomes" id="UP000663874">
    <property type="component" value="Unassembled WGS sequence"/>
</dbReference>
<accession>A0A819L4L6</accession>
<dbReference type="AlphaFoldDB" id="A0A819L4L6"/>
<protein>
    <submittedName>
        <fullName evidence="4">Uncharacterized protein</fullName>
    </submittedName>
</protein>
<gene>
    <name evidence="4" type="ORF">FNK824_LOCUS23675</name>
    <name evidence="3" type="ORF">JXQ802_LOCUS51710</name>
    <name evidence="1" type="ORF">PYM288_LOCUS35454</name>
    <name evidence="2" type="ORF">SEV965_LOCUS35722</name>
</gene>
<dbReference type="EMBL" id="CAJOBE010005064">
    <property type="protein sequence ID" value="CAF3959112.1"/>
    <property type="molecule type" value="Genomic_DNA"/>
</dbReference>
<dbReference type="EMBL" id="CAJNOU010005993">
    <property type="protein sequence ID" value="CAF1493988.1"/>
    <property type="molecule type" value="Genomic_DNA"/>
</dbReference>
<dbReference type="Proteomes" id="UP000663889">
    <property type="component" value="Unassembled WGS sequence"/>
</dbReference>
<dbReference type="EMBL" id="CAJNOH010006116">
    <property type="protein sequence ID" value="CAF1421744.1"/>
    <property type="molecule type" value="Genomic_DNA"/>
</dbReference>